<gene>
    <name evidence="4" type="ORF">Q4535_01260</name>
</gene>
<dbReference type="AlphaFoldDB" id="A0AAP4TXI0"/>
<name>A0AAP4TXI0_9GAMM</name>
<evidence type="ECO:0000313" key="5">
    <source>
        <dbReference type="Proteomes" id="UP001170481"/>
    </source>
</evidence>
<dbReference type="InterPro" id="IPR006659">
    <property type="entry name" value="Arsenate_reductase"/>
</dbReference>
<dbReference type="SUPFAM" id="SSF52833">
    <property type="entry name" value="Thioredoxin-like"/>
    <property type="match status" value="1"/>
</dbReference>
<reference evidence="4" key="1">
    <citation type="submission" date="2023-07" db="EMBL/GenBank/DDBJ databases">
        <title>Genome content predicts the carbon catabolic preferences of heterotrophic bacteria.</title>
        <authorList>
            <person name="Gralka M."/>
        </authorList>
    </citation>
    <scope>NUCLEOTIDE SEQUENCE</scope>
    <source>
        <strain evidence="4">C2R13</strain>
    </source>
</reference>
<dbReference type="Gene3D" id="3.40.30.10">
    <property type="entry name" value="Glutaredoxin"/>
    <property type="match status" value="1"/>
</dbReference>
<dbReference type="GO" id="GO:0008794">
    <property type="term" value="F:arsenate reductase (glutaredoxin) activity"/>
    <property type="evidence" value="ECO:0007669"/>
    <property type="project" value="InterPro"/>
</dbReference>
<evidence type="ECO:0000256" key="3">
    <source>
        <dbReference type="PROSITE-ProRule" id="PRU01282"/>
    </source>
</evidence>
<comment type="caution">
    <text evidence="4">The sequence shown here is derived from an EMBL/GenBank/DDBJ whole genome shotgun (WGS) entry which is preliminary data.</text>
</comment>
<dbReference type="PANTHER" id="PTHR30041:SF4">
    <property type="entry name" value="ARSENATE REDUCTASE"/>
    <property type="match status" value="1"/>
</dbReference>
<dbReference type="Pfam" id="PF03960">
    <property type="entry name" value="ArsC"/>
    <property type="match status" value="1"/>
</dbReference>
<protein>
    <submittedName>
        <fullName evidence="4">Arsenate reductase family protein</fullName>
    </submittedName>
</protein>
<dbReference type="EMBL" id="JAUORK010000001">
    <property type="protein sequence ID" value="MDO6670736.1"/>
    <property type="molecule type" value="Genomic_DNA"/>
</dbReference>
<dbReference type="CDD" id="cd03034">
    <property type="entry name" value="ArsC_ArsC"/>
    <property type="match status" value="1"/>
</dbReference>
<evidence type="ECO:0000256" key="1">
    <source>
        <dbReference type="ARBA" id="ARBA00007198"/>
    </source>
</evidence>
<keyword evidence="2" id="KW-0560">Oxidoreductase</keyword>
<dbReference type="InterPro" id="IPR006660">
    <property type="entry name" value="Arsenate_reductase-like"/>
</dbReference>
<sequence>MSILKLYHNPRCSKSRETLALLTARLEGDAFETVRYLEDPLDREQLEALAARVEGGARALTRENEAEWKALGLIDPSDAQRLDAIAATPKLMQRPILDDGTRAVIGRPPEDVLVLLSDA</sequence>
<evidence type="ECO:0000256" key="2">
    <source>
        <dbReference type="ARBA" id="ARBA00023002"/>
    </source>
</evidence>
<dbReference type="RefSeq" id="WP_303592597.1">
    <property type="nucleotide sequence ID" value="NZ_JAUORK010000001.1"/>
</dbReference>
<accession>A0AAP4TXI0</accession>
<evidence type="ECO:0000313" key="4">
    <source>
        <dbReference type="EMBL" id="MDO6670736.1"/>
    </source>
</evidence>
<dbReference type="InterPro" id="IPR036249">
    <property type="entry name" value="Thioredoxin-like_sf"/>
</dbReference>
<dbReference type="Proteomes" id="UP001170481">
    <property type="component" value="Unassembled WGS sequence"/>
</dbReference>
<dbReference type="PROSITE" id="PS51353">
    <property type="entry name" value="ARSC"/>
    <property type="match status" value="1"/>
</dbReference>
<proteinExistence type="inferred from homology"/>
<organism evidence="4 5">
    <name type="scientific">Cobetia amphilecti</name>
    <dbReference type="NCBI Taxonomy" id="1055104"/>
    <lineage>
        <taxon>Bacteria</taxon>
        <taxon>Pseudomonadati</taxon>
        <taxon>Pseudomonadota</taxon>
        <taxon>Gammaproteobacteria</taxon>
        <taxon>Oceanospirillales</taxon>
        <taxon>Halomonadaceae</taxon>
        <taxon>Cobetia</taxon>
    </lineage>
</organism>
<dbReference type="PANTHER" id="PTHR30041">
    <property type="entry name" value="ARSENATE REDUCTASE"/>
    <property type="match status" value="1"/>
</dbReference>
<comment type="similarity">
    <text evidence="1 3">Belongs to the ArsC family.</text>
</comment>